<keyword evidence="13 19" id="KW-0496">Mitochondrion</keyword>
<dbReference type="PRINTS" id="PR00123">
    <property type="entry name" value="ATPASEA"/>
</dbReference>
<sequence>MRRIFQFDETSLNSSSSDTYSRTASQSTTTINDYSLKSSSSDPYSRTASQSTNFSSGQASGSQDAYASGQASGSQDAYASGQASGTQHAYASGIFEDHPGLNPTDERVVELQCMIRENFEVLTCDPQRALNLAEASHGESNNIPFLEYLLDDLTQNGVSGESFREALDQVGQAAASPLDQFEIVPLIPMNIGNFYFSFTNPSLFMLLTLSFFLLLIHFITKKGGGNLVPNAWQSLVELLYDFVLNLVKEQIGGLSGNVKQMFFPCILVTFLFLLFCNLQGMIPYSFTVTSHFLITLALSFSIFIGITIVGFQRHGLHFFSFLLPAGVPLPLAPFLVLLELISYCFRALSLGIRLFANMMAGHSLVKILSGFAWTMLCMNEIFYFIGALGPLFIVLALTGLELGVAILQAYVFTILICIYLNDAINLH</sequence>
<dbReference type="PANTHER" id="PTHR11410:SF0">
    <property type="entry name" value="ATP SYNTHASE SUBUNIT A"/>
    <property type="match status" value="1"/>
</dbReference>
<keyword evidence="15" id="KW-0066">ATP synthesis</keyword>
<proteinExistence type="inferred from homology"/>
<comment type="similarity">
    <text evidence="3">Belongs to the ATPase A chain family.</text>
</comment>
<dbReference type="InterPro" id="IPR035908">
    <property type="entry name" value="F0_ATP_A_sf"/>
</dbReference>
<evidence type="ECO:0000256" key="14">
    <source>
        <dbReference type="ARBA" id="ARBA00023136"/>
    </source>
</evidence>
<dbReference type="FunFam" id="1.20.120.220:FF:000003">
    <property type="entry name" value="ATP synthase subunit a"/>
    <property type="match status" value="1"/>
</dbReference>
<evidence type="ECO:0000256" key="6">
    <source>
        <dbReference type="ARBA" id="ARBA00022495"/>
    </source>
</evidence>
<evidence type="ECO:0000256" key="12">
    <source>
        <dbReference type="ARBA" id="ARBA00023065"/>
    </source>
</evidence>
<keyword evidence="10" id="KW-0999">Mitochondrion inner membrane</keyword>
<evidence type="ECO:0000256" key="2">
    <source>
        <dbReference type="ARBA" id="ARBA00004448"/>
    </source>
</evidence>
<comment type="subunit">
    <text evidence="4">F-type ATPases have 2 components, CF(1) - the catalytic core - and CF(0) - the membrane proton channel. CF(1) has five subunits: alpha(3), beta(3), gamma(1), delta(1), epsilon(1). CF(0) has three main subunits: a, b and c.</text>
</comment>
<evidence type="ECO:0000256" key="10">
    <source>
        <dbReference type="ARBA" id="ARBA00022792"/>
    </source>
</evidence>
<comment type="subcellular location">
    <subcellularLocation>
        <location evidence="2 16">Mitochondrion inner membrane</location>
        <topology evidence="2 16">Multi-pass membrane protein</topology>
    </subcellularLocation>
</comment>
<evidence type="ECO:0000256" key="17">
    <source>
        <dbReference type="SAM" id="MobiDB-lite"/>
    </source>
</evidence>
<protein>
    <recommendedName>
        <fullName evidence="16">ATP synthase subunit a</fullName>
    </recommendedName>
</protein>
<feature type="region of interest" description="Disordered" evidence="17">
    <location>
        <begin position="1"/>
        <end position="80"/>
    </location>
</feature>
<dbReference type="Pfam" id="PF00119">
    <property type="entry name" value="ATP-synt_A"/>
    <property type="match status" value="1"/>
</dbReference>
<accession>A0A7G6KLM7</accession>
<dbReference type="PROSITE" id="PS00449">
    <property type="entry name" value="ATPASE_A"/>
    <property type="match status" value="1"/>
</dbReference>
<evidence type="ECO:0000256" key="18">
    <source>
        <dbReference type="SAM" id="Phobius"/>
    </source>
</evidence>
<feature type="transmembrane region" description="Helical" evidence="18">
    <location>
        <begin position="203"/>
        <end position="220"/>
    </location>
</feature>
<dbReference type="GO" id="GO:0046933">
    <property type="term" value="F:proton-transporting ATP synthase activity, rotational mechanism"/>
    <property type="evidence" value="ECO:0007669"/>
    <property type="project" value="TreeGrafter"/>
</dbReference>
<dbReference type="NCBIfam" id="TIGR01131">
    <property type="entry name" value="ATP_synt_6_or_A"/>
    <property type="match status" value="1"/>
</dbReference>
<evidence type="ECO:0000256" key="5">
    <source>
        <dbReference type="ARBA" id="ARBA00022448"/>
    </source>
</evidence>
<dbReference type="CDD" id="cd00310">
    <property type="entry name" value="ATP-synt_Fo_a_6"/>
    <property type="match status" value="1"/>
</dbReference>
<dbReference type="HAMAP" id="MF_01393">
    <property type="entry name" value="ATP_synth_a_bact"/>
    <property type="match status" value="1"/>
</dbReference>
<keyword evidence="12" id="KW-0406">Ion transport</keyword>
<feature type="compositionally biased region" description="Polar residues" evidence="17">
    <location>
        <begin position="46"/>
        <end position="80"/>
    </location>
</feature>
<keyword evidence="11 18" id="KW-1133">Transmembrane helix</keyword>
<evidence type="ECO:0000256" key="13">
    <source>
        <dbReference type="ARBA" id="ARBA00023128"/>
    </source>
</evidence>
<dbReference type="InterPro" id="IPR000568">
    <property type="entry name" value="ATP_synth_F0_asu"/>
</dbReference>
<evidence type="ECO:0000256" key="7">
    <source>
        <dbReference type="ARBA" id="ARBA00022547"/>
    </source>
</evidence>
<gene>
    <name evidence="19" type="primary">atp6</name>
</gene>
<comment type="function">
    <text evidence="1">Mitochondrial membrane ATP synthase (F(1)F(0) ATP synthase or Complex V) produces ATP from ADP in the presence of a proton gradient across the membrane which is generated by electron transport complexes of the respiratory chain. F-type ATPases consist of two structural domains, F(1) - containing the extramembraneous catalytic core and F(0) - containing the membrane proton channel, linked together by a central stalk and a peripheral stalk. During catalysis, ATP synthesis in the catalytic domain of F(1) is coupled via a rotary mechanism of the central stalk subunits to proton translocation. Key component of the proton channel; it may play a direct role in the translocation of protons across the membrane.</text>
</comment>
<keyword evidence="9" id="KW-0375">Hydrogen ion transport</keyword>
<keyword evidence="5" id="KW-0813">Transport</keyword>
<feature type="transmembrane region" description="Helical" evidence="18">
    <location>
        <begin position="261"/>
        <end position="280"/>
    </location>
</feature>
<evidence type="ECO:0000313" key="19">
    <source>
        <dbReference type="EMBL" id="QNC68160.1"/>
    </source>
</evidence>
<evidence type="ECO:0000256" key="15">
    <source>
        <dbReference type="ARBA" id="ARBA00023310"/>
    </source>
</evidence>
<feature type="transmembrane region" description="Helical" evidence="18">
    <location>
        <begin position="391"/>
        <end position="420"/>
    </location>
</feature>
<keyword evidence="14 18" id="KW-0472">Membrane</keyword>
<dbReference type="GO" id="GO:0005743">
    <property type="term" value="C:mitochondrial inner membrane"/>
    <property type="evidence" value="ECO:0007669"/>
    <property type="project" value="UniProtKB-SubCell"/>
</dbReference>
<feature type="transmembrane region" description="Helical" evidence="18">
    <location>
        <begin position="292"/>
        <end position="311"/>
    </location>
</feature>
<organism evidence="19">
    <name type="scientific">Brassica juncea</name>
    <name type="common">Indian mustard</name>
    <name type="synonym">Sinapis juncea</name>
    <dbReference type="NCBI Taxonomy" id="3707"/>
    <lineage>
        <taxon>Eukaryota</taxon>
        <taxon>Viridiplantae</taxon>
        <taxon>Streptophyta</taxon>
        <taxon>Embryophyta</taxon>
        <taxon>Tracheophyta</taxon>
        <taxon>Spermatophyta</taxon>
        <taxon>Magnoliopsida</taxon>
        <taxon>eudicotyledons</taxon>
        <taxon>Gunneridae</taxon>
        <taxon>Pentapetalae</taxon>
        <taxon>rosids</taxon>
        <taxon>malvids</taxon>
        <taxon>Brassicales</taxon>
        <taxon>Brassicaceae</taxon>
        <taxon>Brassiceae</taxon>
        <taxon>Brassica</taxon>
    </lineage>
</organism>
<evidence type="ECO:0000256" key="9">
    <source>
        <dbReference type="ARBA" id="ARBA00022781"/>
    </source>
</evidence>
<dbReference type="AlphaFoldDB" id="A0A7G6KLM7"/>
<evidence type="ECO:0000256" key="8">
    <source>
        <dbReference type="ARBA" id="ARBA00022692"/>
    </source>
</evidence>
<dbReference type="EMBL" id="MT675104">
    <property type="protein sequence ID" value="QNC68160.1"/>
    <property type="molecule type" value="Genomic_DNA"/>
</dbReference>
<reference evidence="19" key="1">
    <citation type="submission" date="2020-06" db="EMBL/GenBank/DDBJ databases">
        <title>Stoichiometric shift in the bipartite mitochondrial genome of Brassica juncea cybrid Og1 causes male fertility reversion.</title>
        <authorList>
            <person name="Vasupalli N."/>
            <person name="Kumar V."/>
            <person name="Bhattacharya R."/>
            <person name="Bhat S.R."/>
        </authorList>
    </citation>
    <scope>NUCLEOTIDE SEQUENCE</scope>
</reference>
<keyword evidence="8 18" id="KW-0812">Transmembrane</keyword>
<dbReference type="NCBIfam" id="NF004482">
    <property type="entry name" value="PRK05815.2-4"/>
    <property type="match status" value="1"/>
</dbReference>
<keyword evidence="7" id="KW-0138">CF(0)</keyword>
<evidence type="ECO:0000256" key="3">
    <source>
        <dbReference type="ARBA" id="ARBA00006810"/>
    </source>
</evidence>
<dbReference type="SUPFAM" id="SSF81336">
    <property type="entry name" value="F1F0 ATP synthase subunit A"/>
    <property type="match status" value="1"/>
</dbReference>
<dbReference type="InterPro" id="IPR023011">
    <property type="entry name" value="ATP_synth_F0_asu_AS"/>
</dbReference>
<dbReference type="GO" id="GO:0045259">
    <property type="term" value="C:proton-transporting ATP synthase complex"/>
    <property type="evidence" value="ECO:0007669"/>
    <property type="project" value="UniProtKB-KW"/>
</dbReference>
<dbReference type="InterPro" id="IPR045083">
    <property type="entry name" value="ATP_synth_F0_asu_bact/mt"/>
</dbReference>
<evidence type="ECO:0000256" key="11">
    <source>
        <dbReference type="ARBA" id="ARBA00022989"/>
    </source>
</evidence>
<evidence type="ECO:0000256" key="1">
    <source>
        <dbReference type="ARBA" id="ARBA00002070"/>
    </source>
</evidence>
<evidence type="ECO:0000256" key="16">
    <source>
        <dbReference type="RuleBase" id="RU004450"/>
    </source>
</evidence>
<geneLocation type="mitochondrion" evidence="19"/>
<feature type="compositionally biased region" description="Low complexity" evidence="17">
    <location>
        <begin position="10"/>
        <end position="45"/>
    </location>
</feature>
<keyword evidence="6" id="KW-0691">RNA editing</keyword>
<name>A0A7G6KLM7_BRAJU</name>
<dbReference type="Gene3D" id="1.20.120.220">
    <property type="entry name" value="ATP synthase, F0 complex, subunit A"/>
    <property type="match status" value="1"/>
</dbReference>
<dbReference type="PANTHER" id="PTHR11410">
    <property type="entry name" value="ATP SYNTHASE SUBUNIT A"/>
    <property type="match status" value="1"/>
</dbReference>
<evidence type="ECO:0000256" key="4">
    <source>
        <dbReference type="ARBA" id="ARBA00011648"/>
    </source>
</evidence>